<feature type="domain" description="N-acetyltransferase" evidence="4">
    <location>
        <begin position="2"/>
        <end position="148"/>
    </location>
</feature>
<dbReference type="GO" id="GO:0008999">
    <property type="term" value="F:protein-N-terminal-alanine acetyltransferase activity"/>
    <property type="evidence" value="ECO:0007669"/>
    <property type="project" value="UniProtKB-EC"/>
</dbReference>
<dbReference type="EC" id="2.3.1.266" evidence="3"/>
<gene>
    <name evidence="5" type="primary">rimI</name>
    <name evidence="5" type="ORF">ACFPGP_04620</name>
</gene>
<keyword evidence="1 5" id="KW-0808">Transferase</keyword>
<dbReference type="CDD" id="cd04301">
    <property type="entry name" value="NAT_SF"/>
    <property type="match status" value="1"/>
</dbReference>
<dbReference type="SUPFAM" id="SSF55729">
    <property type="entry name" value="Acyl-CoA N-acyltransferases (Nat)"/>
    <property type="match status" value="1"/>
</dbReference>
<dbReference type="InterPro" id="IPR000182">
    <property type="entry name" value="GNAT_dom"/>
</dbReference>
<proteinExistence type="inferred from homology"/>
<dbReference type="InterPro" id="IPR016181">
    <property type="entry name" value="Acyl_CoA_acyltransferase"/>
</dbReference>
<keyword evidence="2 5" id="KW-0012">Acyltransferase</keyword>
<evidence type="ECO:0000313" key="6">
    <source>
        <dbReference type="Proteomes" id="UP001596087"/>
    </source>
</evidence>
<comment type="function">
    <text evidence="3">Acetylates the N-terminal alanine of ribosomal protein bS18.</text>
</comment>
<comment type="subcellular location">
    <subcellularLocation>
        <location evidence="3">Cytoplasm</location>
    </subcellularLocation>
</comment>
<sequence length="152" mass="16102">MSTVRPATPADAEAVVGLERDNLGDDAWSEALVRDGLAGDIPTVHYLVAEVEGRVVGHAVASVVPDVAELQRIAVDEAHRRAGLASDLLAAVERLARDGGADRLLLEVREGNAGAISFYAERGFVAIDRRPRYYRDGSAAVVMRRGLGPACG</sequence>
<comment type="catalytic activity">
    <reaction evidence="3">
        <text>N-terminal L-alanyl-[ribosomal protein bS18] + acetyl-CoA = N-terminal N(alpha)-acetyl-L-alanyl-[ribosomal protein bS18] + CoA + H(+)</text>
        <dbReference type="Rhea" id="RHEA:43756"/>
        <dbReference type="Rhea" id="RHEA-COMP:10676"/>
        <dbReference type="Rhea" id="RHEA-COMP:10677"/>
        <dbReference type="ChEBI" id="CHEBI:15378"/>
        <dbReference type="ChEBI" id="CHEBI:57287"/>
        <dbReference type="ChEBI" id="CHEBI:57288"/>
        <dbReference type="ChEBI" id="CHEBI:64718"/>
        <dbReference type="ChEBI" id="CHEBI:83683"/>
        <dbReference type="EC" id="2.3.1.266"/>
    </reaction>
</comment>
<comment type="similarity">
    <text evidence="3">Belongs to the acetyltransferase family. RimI subfamily.</text>
</comment>
<dbReference type="PANTHER" id="PTHR43877">
    <property type="entry name" value="AMINOALKYLPHOSPHONATE N-ACETYLTRANSFERASE-RELATED-RELATED"/>
    <property type="match status" value="1"/>
</dbReference>
<keyword evidence="5" id="KW-0689">Ribosomal protein</keyword>
<dbReference type="EMBL" id="JBHSKD010000004">
    <property type="protein sequence ID" value="MFC5175943.1"/>
    <property type="molecule type" value="Genomic_DNA"/>
</dbReference>
<comment type="caution">
    <text evidence="5">The sequence shown here is derived from an EMBL/GenBank/DDBJ whole genome shotgun (WGS) entry which is preliminary data.</text>
</comment>
<reference evidence="6" key="1">
    <citation type="journal article" date="2019" name="Int. J. Syst. Evol. Microbiol.">
        <title>The Global Catalogue of Microorganisms (GCM) 10K type strain sequencing project: providing services to taxonomists for standard genome sequencing and annotation.</title>
        <authorList>
            <consortium name="The Broad Institute Genomics Platform"/>
            <consortium name="The Broad Institute Genome Sequencing Center for Infectious Disease"/>
            <person name="Wu L."/>
            <person name="Ma J."/>
        </authorList>
    </citation>
    <scope>NUCLEOTIDE SEQUENCE [LARGE SCALE GENOMIC DNA]</scope>
    <source>
        <strain evidence="6">DFY41</strain>
    </source>
</reference>
<dbReference type="InterPro" id="IPR050832">
    <property type="entry name" value="Bact_Acetyltransf"/>
</dbReference>
<organism evidence="5 6">
    <name type="scientific">Nocardioides taihuensis</name>
    <dbReference type="NCBI Taxonomy" id="1835606"/>
    <lineage>
        <taxon>Bacteria</taxon>
        <taxon>Bacillati</taxon>
        <taxon>Actinomycetota</taxon>
        <taxon>Actinomycetes</taxon>
        <taxon>Propionibacteriales</taxon>
        <taxon>Nocardioidaceae</taxon>
        <taxon>Nocardioides</taxon>
    </lineage>
</organism>
<dbReference type="InterPro" id="IPR006464">
    <property type="entry name" value="AcTrfase_RimI/Ard1"/>
</dbReference>
<accession>A0ABW0BG33</accession>
<dbReference type="Proteomes" id="UP001596087">
    <property type="component" value="Unassembled WGS sequence"/>
</dbReference>
<dbReference type="GO" id="GO:0005840">
    <property type="term" value="C:ribosome"/>
    <property type="evidence" value="ECO:0007669"/>
    <property type="project" value="UniProtKB-KW"/>
</dbReference>
<dbReference type="RefSeq" id="WP_378587499.1">
    <property type="nucleotide sequence ID" value="NZ_JBHSKD010000004.1"/>
</dbReference>
<keyword evidence="5" id="KW-0687">Ribonucleoprotein</keyword>
<dbReference type="NCBIfam" id="TIGR01575">
    <property type="entry name" value="rimI"/>
    <property type="match status" value="1"/>
</dbReference>
<evidence type="ECO:0000256" key="2">
    <source>
        <dbReference type="ARBA" id="ARBA00023315"/>
    </source>
</evidence>
<protein>
    <recommendedName>
        <fullName evidence="3">[Ribosomal protein bS18]-alanine N-acetyltransferase</fullName>
        <ecNumber evidence="3">2.3.1.266</ecNumber>
    </recommendedName>
</protein>
<name>A0ABW0BG33_9ACTN</name>
<dbReference type="Gene3D" id="3.40.630.30">
    <property type="match status" value="1"/>
</dbReference>
<evidence type="ECO:0000256" key="3">
    <source>
        <dbReference type="RuleBase" id="RU363094"/>
    </source>
</evidence>
<dbReference type="Pfam" id="PF00583">
    <property type="entry name" value="Acetyltransf_1"/>
    <property type="match status" value="1"/>
</dbReference>
<keyword evidence="3" id="KW-0963">Cytoplasm</keyword>
<evidence type="ECO:0000313" key="5">
    <source>
        <dbReference type="EMBL" id="MFC5175943.1"/>
    </source>
</evidence>
<dbReference type="PROSITE" id="PS51186">
    <property type="entry name" value="GNAT"/>
    <property type="match status" value="1"/>
</dbReference>
<evidence type="ECO:0000259" key="4">
    <source>
        <dbReference type="PROSITE" id="PS51186"/>
    </source>
</evidence>
<keyword evidence="6" id="KW-1185">Reference proteome</keyword>
<evidence type="ECO:0000256" key="1">
    <source>
        <dbReference type="ARBA" id="ARBA00022679"/>
    </source>
</evidence>